<gene>
    <name evidence="3" type="ORF">BIU88_10310</name>
</gene>
<dbReference type="PANTHER" id="PTHR33713">
    <property type="entry name" value="ANTITOXIN YAFN-RELATED"/>
    <property type="match status" value="1"/>
</dbReference>
<comment type="similarity">
    <text evidence="1 2">Belongs to the phD/YefM antitoxin family.</text>
</comment>
<reference evidence="3" key="1">
    <citation type="submission" date="2016-09" db="EMBL/GenBank/DDBJ databases">
        <title>Genome sequence of Chlorobaculum limnaeum.</title>
        <authorList>
            <person name="Liu Z."/>
            <person name="Tank M."/>
            <person name="Bryant D.A."/>
        </authorList>
    </citation>
    <scope>NUCLEOTIDE SEQUENCE [LARGE SCALE GENOMIC DNA]</scope>
    <source>
        <strain evidence="3">DSM 1677</strain>
    </source>
</reference>
<dbReference type="PANTHER" id="PTHR33713:SF11">
    <property type="entry name" value="PREVENT-HOST-DEATH FAMILY PROTEIN"/>
    <property type="match status" value="1"/>
</dbReference>
<accession>A0A1D8CZX5</accession>
<dbReference type="InterPro" id="IPR036165">
    <property type="entry name" value="YefM-like_sf"/>
</dbReference>
<proteinExistence type="inferred from homology"/>
<sequence>MKYRDSIKPISYLKTHAAEVVRDVCSNREPMIITDHGEAKVIVQDIHAYEQTQESLALLKMLAQSTASIERGEYKPAGEAFDAIKKRIDEKRGS</sequence>
<dbReference type="SUPFAM" id="SSF143120">
    <property type="entry name" value="YefM-like"/>
    <property type="match status" value="1"/>
</dbReference>
<name>A0A1D8CZX5_CHLLM</name>
<dbReference type="InterPro" id="IPR006442">
    <property type="entry name" value="Antitoxin_Phd/YefM"/>
</dbReference>
<evidence type="ECO:0000313" key="3">
    <source>
        <dbReference type="EMBL" id="AOS84490.1"/>
    </source>
</evidence>
<protein>
    <recommendedName>
        <fullName evidence="2">Antitoxin</fullName>
    </recommendedName>
</protein>
<dbReference type="Proteomes" id="UP000095185">
    <property type="component" value="Chromosome"/>
</dbReference>
<dbReference type="STRING" id="274537.BIU88_10310"/>
<dbReference type="Gene3D" id="3.40.1620.10">
    <property type="entry name" value="YefM-like domain"/>
    <property type="match status" value="1"/>
</dbReference>
<dbReference type="KEGG" id="clz:BIU88_10310"/>
<evidence type="ECO:0000313" key="4">
    <source>
        <dbReference type="Proteomes" id="UP000095185"/>
    </source>
</evidence>
<keyword evidence="4" id="KW-1185">Reference proteome</keyword>
<evidence type="ECO:0000256" key="1">
    <source>
        <dbReference type="ARBA" id="ARBA00009981"/>
    </source>
</evidence>
<dbReference type="OrthoDB" id="7069202at2"/>
<evidence type="ECO:0000256" key="2">
    <source>
        <dbReference type="RuleBase" id="RU362080"/>
    </source>
</evidence>
<dbReference type="RefSeq" id="WP_069810682.1">
    <property type="nucleotide sequence ID" value="NZ_CP017305.1"/>
</dbReference>
<organism evidence="3 4">
    <name type="scientific">Chlorobaculum limnaeum</name>
    <dbReference type="NCBI Taxonomy" id="274537"/>
    <lineage>
        <taxon>Bacteria</taxon>
        <taxon>Pseudomonadati</taxon>
        <taxon>Chlorobiota</taxon>
        <taxon>Chlorobiia</taxon>
        <taxon>Chlorobiales</taxon>
        <taxon>Chlorobiaceae</taxon>
        <taxon>Chlorobaculum</taxon>
    </lineage>
</organism>
<dbReference type="NCBIfam" id="TIGR01552">
    <property type="entry name" value="phd_fam"/>
    <property type="match status" value="1"/>
</dbReference>
<dbReference type="InterPro" id="IPR051405">
    <property type="entry name" value="phD/YefM_antitoxin"/>
</dbReference>
<dbReference type="EMBL" id="CP017305">
    <property type="protein sequence ID" value="AOS84490.1"/>
    <property type="molecule type" value="Genomic_DNA"/>
</dbReference>
<dbReference type="Pfam" id="PF02604">
    <property type="entry name" value="PhdYeFM_antitox"/>
    <property type="match status" value="1"/>
</dbReference>
<dbReference type="AlphaFoldDB" id="A0A1D8CZX5"/>
<comment type="function">
    <text evidence="2">Antitoxin component of a type II toxin-antitoxin (TA) system.</text>
</comment>